<dbReference type="Proteomes" id="UP000325255">
    <property type="component" value="Unassembled WGS sequence"/>
</dbReference>
<dbReference type="EMBL" id="VWPK01000028">
    <property type="protein sequence ID" value="KAA5610800.1"/>
    <property type="molecule type" value="Genomic_DNA"/>
</dbReference>
<gene>
    <name evidence="1" type="ORF">F1189_17790</name>
</gene>
<protein>
    <submittedName>
        <fullName evidence="1">TAXI family TRAP transporter solute-binding subunit</fullName>
    </submittedName>
</protein>
<reference evidence="1 2" key="1">
    <citation type="submission" date="2019-09" db="EMBL/GenBank/DDBJ databases">
        <title>Genome sequence of Rhodovastum atsumiense, a diverse member of the Acetobacteraceae family of non-sulfur purple photosynthetic bacteria.</title>
        <authorList>
            <person name="Meyer T."/>
            <person name="Kyndt J."/>
        </authorList>
    </citation>
    <scope>NUCLEOTIDE SEQUENCE [LARGE SCALE GENOMIC DNA]</scope>
    <source>
        <strain evidence="1 2">DSM 21279</strain>
    </source>
</reference>
<evidence type="ECO:0000313" key="1">
    <source>
        <dbReference type="EMBL" id="KAA5610800.1"/>
    </source>
</evidence>
<proteinExistence type="predicted"/>
<dbReference type="Gene3D" id="3.40.190.10">
    <property type="entry name" value="Periplasmic binding protein-like II"/>
    <property type="match status" value="2"/>
</dbReference>
<dbReference type="InterPro" id="IPR011852">
    <property type="entry name" value="TRAP_TAXI"/>
</dbReference>
<keyword evidence="2" id="KW-1185">Reference proteome</keyword>
<sequence length="366" mass="38966">MGMLLLLATAGIAARAQGNGDAAARANAEAVARANAGTVGVIAGGVDGTYIRIAADLSAVLDDGEKLRVLALIGKGSVQNLSDIIYLKGVDIGIVQSDVLAFARKQRLFPGVEQAVQYIAKLYDEEVHILAGPDIARIEDLAGKPVNVDVRGSGTAMTASVLFEGLGIAPKFTNDSQADALEKLRRGDIAALVYVTGKPARLFSGLDGAEGLHLLAVPLTPTLLETYLPARFAHADYPGLLGEQEAVDTIAVGSVMAAFAWSPGSDRYRKVARFVDAFFGNFPAFQQKPRHPKWRDVNLAAQAPGWTRFPAAQEWLQRQTVAGGPDERASFDAFLVSTGGTPAGLNETQRALLFQQFLAWRKRQGL</sequence>
<comment type="caution">
    <text evidence="1">The sequence shown here is derived from an EMBL/GenBank/DDBJ whole genome shotgun (WGS) entry which is preliminary data.</text>
</comment>
<dbReference type="PANTHER" id="PTHR42941:SF1">
    <property type="entry name" value="SLL1037 PROTEIN"/>
    <property type="match status" value="1"/>
</dbReference>
<dbReference type="NCBIfam" id="TIGR02122">
    <property type="entry name" value="TRAP_TAXI"/>
    <property type="match status" value="1"/>
</dbReference>
<organism evidence="1 2">
    <name type="scientific">Rhodovastum atsumiense</name>
    <dbReference type="NCBI Taxonomy" id="504468"/>
    <lineage>
        <taxon>Bacteria</taxon>
        <taxon>Pseudomonadati</taxon>
        <taxon>Pseudomonadota</taxon>
        <taxon>Alphaproteobacteria</taxon>
        <taxon>Acetobacterales</taxon>
        <taxon>Acetobacteraceae</taxon>
        <taxon>Rhodovastum</taxon>
    </lineage>
</organism>
<evidence type="ECO:0000313" key="2">
    <source>
        <dbReference type="Proteomes" id="UP000325255"/>
    </source>
</evidence>
<accession>A0A5M6IR74</accession>
<dbReference type="OrthoDB" id="8188218at2"/>
<dbReference type="AlphaFoldDB" id="A0A5M6IR74"/>
<name>A0A5M6IR74_9PROT</name>
<dbReference type="Pfam" id="PF16868">
    <property type="entry name" value="NMT1_3"/>
    <property type="match status" value="1"/>
</dbReference>
<dbReference type="SUPFAM" id="SSF53850">
    <property type="entry name" value="Periplasmic binding protein-like II"/>
    <property type="match status" value="1"/>
</dbReference>
<dbReference type="PANTHER" id="PTHR42941">
    <property type="entry name" value="SLL1037 PROTEIN"/>
    <property type="match status" value="1"/>
</dbReference>